<dbReference type="GO" id="GO:0005524">
    <property type="term" value="F:ATP binding"/>
    <property type="evidence" value="ECO:0007669"/>
    <property type="project" value="UniProtKB-KW"/>
</dbReference>
<evidence type="ECO:0000313" key="12">
    <source>
        <dbReference type="EMBL" id="KAK0406138.1"/>
    </source>
</evidence>
<feature type="transmembrane region" description="Helical" evidence="10">
    <location>
        <begin position="528"/>
        <end position="550"/>
    </location>
</feature>
<feature type="transmembrane region" description="Helical" evidence="10">
    <location>
        <begin position="411"/>
        <end position="434"/>
    </location>
</feature>
<feature type="transmembrane region" description="Helical" evidence="10">
    <location>
        <begin position="491"/>
        <end position="516"/>
    </location>
</feature>
<keyword evidence="8 10" id="KW-0472">Membrane</keyword>
<keyword evidence="5" id="KW-0547">Nucleotide-binding</keyword>
<dbReference type="EMBL" id="JAUCMV010000004">
    <property type="protein sequence ID" value="KAK0406138.1"/>
    <property type="molecule type" value="Genomic_DNA"/>
</dbReference>
<comment type="similarity">
    <text evidence="2">Belongs to the ABC transporter superfamily. ABCG family. Eye pigment precursor importer (TC 3.A.1.204) subfamily.</text>
</comment>
<evidence type="ECO:0000313" key="13">
    <source>
        <dbReference type="Proteomes" id="UP001175271"/>
    </source>
</evidence>
<evidence type="ECO:0000256" key="8">
    <source>
        <dbReference type="ARBA" id="ARBA00023136"/>
    </source>
</evidence>
<dbReference type="Gene3D" id="3.40.630.30">
    <property type="match status" value="1"/>
</dbReference>
<dbReference type="SMART" id="SM00382">
    <property type="entry name" value="AAA"/>
    <property type="match status" value="1"/>
</dbReference>
<dbReference type="PANTHER" id="PTHR48041">
    <property type="entry name" value="ABC TRANSPORTER G FAMILY MEMBER 28"/>
    <property type="match status" value="1"/>
</dbReference>
<dbReference type="InterPro" id="IPR016181">
    <property type="entry name" value="Acyl_CoA_acyltransferase"/>
</dbReference>
<dbReference type="InterPro" id="IPR013525">
    <property type="entry name" value="ABC2_TM"/>
</dbReference>
<dbReference type="Pfam" id="PF19055">
    <property type="entry name" value="ABC2_membrane_7"/>
    <property type="match status" value="1"/>
</dbReference>
<keyword evidence="6" id="KW-0067">ATP-binding</keyword>
<dbReference type="GO" id="GO:0016887">
    <property type="term" value="F:ATP hydrolysis activity"/>
    <property type="evidence" value="ECO:0007669"/>
    <property type="project" value="InterPro"/>
</dbReference>
<evidence type="ECO:0000259" key="11">
    <source>
        <dbReference type="PROSITE" id="PS50893"/>
    </source>
</evidence>
<keyword evidence="13" id="KW-1185">Reference proteome</keyword>
<dbReference type="Proteomes" id="UP001175271">
    <property type="component" value="Unassembled WGS sequence"/>
</dbReference>
<evidence type="ECO:0000256" key="7">
    <source>
        <dbReference type="ARBA" id="ARBA00022989"/>
    </source>
</evidence>
<keyword evidence="7 10" id="KW-1133">Transmembrane helix</keyword>
<feature type="transmembrane region" description="Helical" evidence="10">
    <location>
        <begin position="378"/>
        <end position="399"/>
    </location>
</feature>
<dbReference type="InterPro" id="IPR003593">
    <property type="entry name" value="AAA+_ATPase"/>
</dbReference>
<evidence type="ECO:0000256" key="10">
    <source>
        <dbReference type="SAM" id="Phobius"/>
    </source>
</evidence>
<organism evidence="12 13">
    <name type="scientific">Steinernema hermaphroditum</name>
    <dbReference type="NCBI Taxonomy" id="289476"/>
    <lineage>
        <taxon>Eukaryota</taxon>
        <taxon>Metazoa</taxon>
        <taxon>Ecdysozoa</taxon>
        <taxon>Nematoda</taxon>
        <taxon>Chromadorea</taxon>
        <taxon>Rhabditida</taxon>
        <taxon>Tylenchina</taxon>
        <taxon>Panagrolaimomorpha</taxon>
        <taxon>Strongyloidoidea</taxon>
        <taxon>Steinernematidae</taxon>
        <taxon>Steinernema</taxon>
    </lineage>
</organism>
<dbReference type="PANTHER" id="PTHR48041:SF68">
    <property type="entry name" value="ABC TRANSPORTER DOMAIN-CONTAINING PROTEIN"/>
    <property type="match status" value="1"/>
</dbReference>
<gene>
    <name evidence="12" type="ORF">QR680_018390</name>
</gene>
<dbReference type="InterPro" id="IPR003439">
    <property type="entry name" value="ABC_transporter-like_ATP-bd"/>
</dbReference>
<dbReference type="Pfam" id="PF01061">
    <property type="entry name" value="ABC2_membrane"/>
    <property type="match status" value="1"/>
</dbReference>
<reference evidence="12" key="1">
    <citation type="submission" date="2023-06" db="EMBL/GenBank/DDBJ databases">
        <title>Genomic analysis of the entomopathogenic nematode Steinernema hermaphroditum.</title>
        <authorList>
            <person name="Schwarz E.M."/>
            <person name="Heppert J.K."/>
            <person name="Baniya A."/>
            <person name="Schwartz H.T."/>
            <person name="Tan C.-H."/>
            <person name="Antoshechkin I."/>
            <person name="Sternberg P.W."/>
            <person name="Goodrich-Blair H."/>
            <person name="Dillman A.R."/>
        </authorList>
    </citation>
    <scope>NUCLEOTIDE SEQUENCE</scope>
    <source>
        <strain evidence="12">PS9179</strain>
        <tissue evidence="12">Whole animal</tissue>
    </source>
</reference>
<evidence type="ECO:0000256" key="3">
    <source>
        <dbReference type="ARBA" id="ARBA00022448"/>
    </source>
</evidence>
<evidence type="ECO:0000256" key="2">
    <source>
        <dbReference type="ARBA" id="ARBA00005814"/>
    </source>
</evidence>
<dbReference type="Gene3D" id="3.40.50.300">
    <property type="entry name" value="P-loop containing nucleotide triphosphate hydrolases"/>
    <property type="match status" value="1"/>
</dbReference>
<protein>
    <recommendedName>
        <fullName evidence="11">ABC transporter domain-containing protein</fullName>
    </recommendedName>
</protein>
<evidence type="ECO:0000256" key="5">
    <source>
        <dbReference type="ARBA" id="ARBA00022741"/>
    </source>
</evidence>
<dbReference type="InterPro" id="IPR050352">
    <property type="entry name" value="ABCG_transporters"/>
</dbReference>
<dbReference type="PROSITE" id="PS50893">
    <property type="entry name" value="ABC_TRANSPORTER_2"/>
    <property type="match status" value="1"/>
</dbReference>
<comment type="caution">
    <text evidence="12">The sequence shown here is derived from an EMBL/GenBank/DDBJ whole genome shotgun (WGS) entry which is preliminary data.</text>
</comment>
<dbReference type="GO" id="GO:0005886">
    <property type="term" value="C:plasma membrane"/>
    <property type="evidence" value="ECO:0007669"/>
    <property type="project" value="TreeGrafter"/>
</dbReference>
<evidence type="ECO:0000256" key="4">
    <source>
        <dbReference type="ARBA" id="ARBA00022692"/>
    </source>
</evidence>
<sequence length="900" mass="101483">MESSKGSVTSKDAPSTPASPSTTLQDCERKTLIWKNVEVSVPEQQVSGFLSFRKRCGRRRVLHGVSGVAESGELLAIMGESGAGKTTLLNILTQRNTKDLKMSGQILVNGESVNGEKMMRMSAYVQQADLFCGNLTVREHLSFSAHLRMNARYTYEQREERVERVLEEMGLVDCQHTKISIRFGKSLSMGEMKRLSFASESLTEPSIFFCDEPTSGLDAFMAHQVVNVLRKLAARGKTIVMTIHQPSSQVYDMFDKLCLMSLGKIAYLGPANEVTDLFKKAGYPLPPFTNPADHVIHTLATSEVREEQGIKINIKVRETFEASPMAKKLSERISASISERSMKGNDSLKAQSYFAAPWLRQLFYCTKRSFLSTLRDPLLLQVRLIQIIITSMVIGFVNFQTELRRRTVVNLNGVLYVAVRDMLFMFLMPCVHVFTSELPVFLRESHANIYRTDAYFLGKNLAELPQYIALPIIYTTTVNYLVGLHSTFGRFALFVLISTAMANVATSIGYASACIFGSMQTASAYTPMAVLTLMVFGGYFVRINILPWYFKPFPTISFFKYAFEAVMINKWSVEKNTFIGCEAPNAKEFCVDGVNAMAFQIPHKDFKATLPLLRVFPDLLSVYATVKLWIDGVSDECNVELFGFPRENPTVWTALKDNNFGKPFVLVQTTTHNKTVLGEAVPALFDLLGDFLDSTNAFEVVASNNIMDLVRVWVAQRGSHPHCCLDEPCTLFYMDMERSERLLKEALPLPEGFDYVALDGERHATACVAELLYASPDDVNLARSRIEKMPSVGVRHIPSGEIASFEYNDGFGFITHHYTYPPYRRLGLGRLVELKLSQLNFEKLGIWPYKGVSRNRPRVIEMSESSLWWQTFRDVNGAPALIYYTVFTKDRKPMIQIHEN</sequence>
<keyword evidence="4 10" id="KW-0812">Transmembrane</keyword>
<evidence type="ECO:0000256" key="9">
    <source>
        <dbReference type="SAM" id="MobiDB-lite"/>
    </source>
</evidence>
<evidence type="ECO:0000256" key="1">
    <source>
        <dbReference type="ARBA" id="ARBA00004141"/>
    </source>
</evidence>
<dbReference type="InterPro" id="IPR043926">
    <property type="entry name" value="ABCG_dom"/>
</dbReference>
<name>A0AA39HJX5_9BILA</name>
<feature type="region of interest" description="Disordered" evidence="9">
    <location>
        <begin position="1"/>
        <end position="24"/>
    </location>
</feature>
<dbReference type="CDD" id="cd03213">
    <property type="entry name" value="ABCG_EPDR"/>
    <property type="match status" value="1"/>
</dbReference>
<dbReference type="GO" id="GO:0140359">
    <property type="term" value="F:ABC-type transporter activity"/>
    <property type="evidence" value="ECO:0007669"/>
    <property type="project" value="InterPro"/>
</dbReference>
<dbReference type="Pfam" id="PF00005">
    <property type="entry name" value="ABC_tran"/>
    <property type="match status" value="1"/>
</dbReference>
<dbReference type="SUPFAM" id="SSF55729">
    <property type="entry name" value="Acyl-CoA N-acyltransferases (Nat)"/>
    <property type="match status" value="1"/>
</dbReference>
<comment type="subcellular location">
    <subcellularLocation>
        <location evidence="1">Membrane</location>
        <topology evidence="1">Multi-pass membrane protein</topology>
    </subcellularLocation>
</comment>
<feature type="domain" description="ABC transporter" evidence="11">
    <location>
        <begin position="41"/>
        <end position="287"/>
    </location>
</feature>
<evidence type="ECO:0000256" key="6">
    <source>
        <dbReference type="ARBA" id="ARBA00022840"/>
    </source>
</evidence>
<accession>A0AA39HJX5</accession>
<dbReference type="AlphaFoldDB" id="A0AA39HJX5"/>
<dbReference type="SUPFAM" id="SSF52540">
    <property type="entry name" value="P-loop containing nucleoside triphosphate hydrolases"/>
    <property type="match status" value="1"/>
</dbReference>
<keyword evidence="3" id="KW-0813">Transport</keyword>
<proteinExistence type="inferred from homology"/>
<dbReference type="InterPro" id="IPR027417">
    <property type="entry name" value="P-loop_NTPase"/>
</dbReference>